<evidence type="ECO:0000256" key="5">
    <source>
        <dbReference type="ARBA" id="ARBA00023163"/>
    </source>
</evidence>
<accession>A0ABY5E870</accession>
<proteinExistence type="predicted"/>
<evidence type="ECO:0000259" key="8">
    <source>
        <dbReference type="PROSITE" id="PS50110"/>
    </source>
</evidence>
<dbReference type="PANTHER" id="PTHR48111">
    <property type="entry name" value="REGULATOR OF RPOS"/>
    <property type="match status" value="1"/>
</dbReference>
<organism evidence="10 11">
    <name type="scientific">Arcobacter roscoffensis</name>
    <dbReference type="NCBI Taxonomy" id="2961520"/>
    <lineage>
        <taxon>Bacteria</taxon>
        <taxon>Pseudomonadati</taxon>
        <taxon>Campylobacterota</taxon>
        <taxon>Epsilonproteobacteria</taxon>
        <taxon>Campylobacterales</taxon>
        <taxon>Arcobacteraceae</taxon>
        <taxon>Arcobacter</taxon>
    </lineage>
</organism>
<protein>
    <submittedName>
        <fullName evidence="10">Response regulator transcription factor</fullName>
    </submittedName>
</protein>
<evidence type="ECO:0000256" key="3">
    <source>
        <dbReference type="ARBA" id="ARBA00023015"/>
    </source>
</evidence>
<dbReference type="InterPro" id="IPR011006">
    <property type="entry name" value="CheY-like_superfamily"/>
</dbReference>
<feature type="domain" description="Response regulatory" evidence="8">
    <location>
        <begin position="5"/>
        <end position="120"/>
    </location>
</feature>
<keyword evidence="11" id="KW-1185">Reference proteome</keyword>
<keyword evidence="2" id="KW-0902">Two-component regulatory system</keyword>
<dbReference type="SMART" id="SM00862">
    <property type="entry name" value="Trans_reg_C"/>
    <property type="match status" value="1"/>
</dbReference>
<dbReference type="RefSeq" id="WP_254577441.1">
    <property type="nucleotide sequence ID" value="NZ_CP100595.1"/>
</dbReference>
<sequence length="226" mass="26554">MKNKNVLLIEDNIELQELISNFLKDYNYSCSVYSQPLEALEEFEANHFKYSIVILDLGLPRMDGFDLFKKLKEIKNIPIIISTARDDIGNKIYGFELGADDYLSKPYAPRELVLRIDATLKRYNDSDEIQINDLLIDLNKKRVFLEDHQIEFTKIESEIFFMFIDNLNKVISREDIVNQTSLKDDTKNRTIDMHVSNIRFKINDDSKEARYIKSVWGIGYKFCDNN</sequence>
<dbReference type="CDD" id="cd00383">
    <property type="entry name" value="trans_reg_C"/>
    <property type="match status" value="1"/>
</dbReference>
<evidence type="ECO:0000256" key="6">
    <source>
        <dbReference type="PROSITE-ProRule" id="PRU00169"/>
    </source>
</evidence>
<dbReference type="PANTHER" id="PTHR48111:SF22">
    <property type="entry name" value="REGULATOR OF RPOS"/>
    <property type="match status" value="1"/>
</dbReference>
<evidence type="ECO:0000256" key="2">
    <source>
        <dbReference type="ARBA" id="ARBA00023012"/>
    </source>
</evidence>
<dbReference type="SUPFAM" id="SSF46894">
    <property type="entry name" value="C-terminal effector domain of the bipartite response regulators"/>
    <property type="match status" value="1"/>
</dbReference>
<dbReference type="InterPro" id="IPR016032">
    <property type="entry name" value="Sig_transdc_resp-reg_C-effctor"/>
</dbReference>
<dbReference type="Gene3D" id="3.40.50.2300">
    <property type="match status" value="1"/>
</dbReference>
<dbReference type="EMBL" id="CP100595">
    <property type="protein sequence ID" value="UTJ07263.1"/>
    <property type="molecule type" value="Genomic_DNA"/>
</dbReference>
<feature type="domain" description="OmpR/PhoB-type" evidence="9">
    <location>
        <begin position="126"/>
        <end position="224"/>
    </location>
</feature>
<evidence type="ECO:0000256" key="4">
    <source>
        <dbReference type="ARBA" id="ARBA00023125"/>
    </source>
</evidence>
<evidence type="ECO:0000256" key="7">
    <source>
        <dbReference type="PROSITE-ProRule" id="PRU01091"/>
    </source>
</evidence>
<evidence type="ECO:0000256" key="1">
    <source>
        <dbReference type="ARBA" id="ARBA00022553"/>
    </source>
</evidence>
<dbReference type="InterPro" id="IPR039420">
    <property type="entry name" value="WalR-like"/>
</dbReference>
<dbReference type="Pfam" id="PF00486">
    <property type="entry name" value="Trans_reg_C"/>
    <property type="match status" value="1"/>
</dbReference>
<dbReference type="PROSITE" id="PS50110">
    <property type="entry name" value="RESPONSE_REGULATORY"/>
    <property type="match status" value="1"/>
</dbReference>
<keyword evidence="4 7" id="KW-0238">DNA-binding</keyword>
<dbReference type="Gene3D" id="1.10.10.10">
    <property type="entry name" value="Winged helix-like DNA-binding domain superfamily/Winged helix DNA-binding domain"/>
    <property type="match status" value="1"/>
</dbReference>
<keyword evidence="3" id="KW-0805">Transcription regulation</keyword>
<dbReference type="PROSITE" id="PS51755">
    <property type="entry name" value="OMPR_PHOB"/>
    <property type="match status" value="1"/>
</dbReference>
<dbReference type="Pfam" id="PF00072">
    <property type="entry name" value="Response_reg"/>
    <property type="match status" value="1"/>
</dbReference>
<feature type="modified residue" description="4-aspartylphosphate" evidence="6">
    <location>
        <position position="56"/>
    </location>
</feature>
<reference evidence="10" key="1">
    <citation type="submission" date="2022-07" db="EMBL/GenBank/DDBJ databases">
        <title>Arcobacter roscoffensis sp. nov., a marine bacterium isolated from coastal seawater collected from Roscoff, France.</title>
        <authorList>
            <person name="Pascual J."/>
            <person name="Lepeaux C."/>
            <person name="Methner A."/>
            <person name="Overmann J."/>
        </authorList>
    </citation>
    <scope>NUCLEOTIDE SEQUENCE</scope>
    <source>
        <strain evidence="10">ARW1-2F2</strain>
    </source>
</reference>
<feature type="DNA-binding region" description="OmpR/PhoB-type" evidence="7">
    <location>
        <begin position="126"/>
        <end position="224"/>
    </location>
</feature>
<evidence type="ECO:0000313" key="11">
    <source>
        <dbReference type="Proteomes" id="UP001060012"/>
    </source>
</evidence>
<name>A0ABY5E870_9BACT</name>
<dbReference type="Proteomes" id="UP001060012">
    <property type="component" value="Chromosome"/>
</dbReference>
<dbReference type="SUPFAM" id="SSF52172">
    <property type="entry name" value="CheY-like"/>
    <property type="match status" value="1"/>
</dbReference>
<dbReference type="Gene3D" id="6.10.250.690">
    <property type="match status" value="1"/>
</dbReference>
<dbReference type="InterPro" id="IPR001789">
    <property type="entry name" value="Sig_transdc_resp-reg_receiver"/>
</dbReference>
<dbReference type="SMART" id="SM00448">
    <property type="entry name" value="REC"/>
    <property type="match status" value="1"/>
</dbReference>
<dbReference type="InterPro" id="IPR036388">
    <property type="entry name" value="WH-like_DNA-bd_sf"/>
</dbReference>
<keyword evidence="5" id="KW-0804">Transcription</keyword>
<evidence type="ECO:0000313" key="10">
    <source>
        <dbReference type="EMBL" id="UTJ07263.1"/>
    </source>
</evidence>
<keyword evidence="1 6" id="KW-0597">Phosphoprotein</keyword>
<dbReference type="CDD" id="cd17574">
    <property type="entry name" value="REC_OmpR"/>
    <property type="match status" value="1"/>
</dbReference>
<evidence type="ECO:0000259" key="9">
    <source>
        <dbReference type="PROSITE" id="PS51755"/>
    </source>
</evidence>
<dbReference type="InterPro" id="IPR001867">
    <property type="entry name" value="OmpR/PhoB-type_DNA-bd"/>
</dbReference>
<gene>
    <name evidence="10" type="ORF">NJU99_04005</name>
</gene>